<comment type="caution">
    <text evidence="8">The sequence shown here is derived from an EMBL/GenBank/DDBJ whole genome shotgun (WGS) entry which is preliminary data.</text>
</comment>
<dbReference type="InterPro" id="IPR051187">
    <property type="entry name" value="Pre-mRNA_3'-end_processing_reg"/>
</dbReference>
<evidence type="ECO:0000256" key="4">
    <source>
        <dbReference type="ARBA" id="ARBA00022664"/>
    </source>
</evidence>
<sequence>MESSDEDEKFLYGSDNEDHLVTNQKLHKVDHTNKNETSKNIQSTNPKNNTTTAHNNGHNNENISNKVSTDEDKGDDIDDIDEEIDNDEEEAEEDDEYNVEFIISLGPDTTRLDARSKNITGSQTAASETISVVSTESTDISGKISELNKNKNDTLSINEKNLDVNGKPDNIEAGSIDLDKDGLFDGRPITEIDPEVLKEKPWRQPGANISDYFNFGFNEYTWTEYLHRQERLRDEYNPRRILMGLLTLQQQGKLDIKTNFDPNKNVNSSTSSNNMINNNSINNTNSPLNINNSNNSNITSGNKNIINTGINNPSMINTSSPAMPQAFPTMPMFGGFAPFGMPGILPINPQPNIRNNNF</sequence>
<dbReference type="GO" id="GO:0006397">
    <property type="term" value="P:mRNA processing"/>
    <property type="evidence" value="ECO:0007669"/>
    <property type="project" value="UniProtKB-KW"/>
</dbReference>
<dbReference type="GO" id="GO:0005847">
    <property type="term" value="C:mRNA cleavage and polyadenylation specificity factor complex"/>
    <property type="evidence" value="ECO:0007669"/>
    <property type="project" value="TreeGrafter"/>
</dbReference>
<organism evidence="8 9">
    <name type="scientific">Arxiozyma heterogenica</name>
    <dbReference type="NCBI Taxonomy" id="278026"/>
    <lineage>
        <taxon>Eukaryota</taxon>
        <taxon>Fungi</taxon>
        <taxon>Dikarya</taxon>
        <taxon>Ascomycota</taxon>
        <taxon>Saccharomycotina</taxon>
        <taxon>Saccharomycetes</taxon>
        <taxon>Saccharomycetales</taxon>
        <taxon>Saccharomycetaceae</taxon>
        <taxon>Arxiozyma</taxon>
    </lineage>
</organism>
<dbReference type="Proteomes" id="UP001306508">
    <property type="component" value="Unassembled WGS sequence"/>
</dbReference>
<dbReference type="PANTHER" id="PTHR13484">
    <property type="entry name" value="FIP1-LIKE 1 PROTEIN"/>
    <property type="match status" value="1"/>
</dbReference>
<comment type="subcellular location">
    <subcellularLocation>
        <location evidence="1">Nucleus</location>
    </subcellularLocation>
</comment>
<evidence type="ECO:0000256" key="1">
    <source>
        <dbReference type="ARBA" id="ARBA00004123"/>
    </source>
</evidence>
<dbReference type="InterPro" id="IPR007854">
    <property type="entry name" value="Fip1_dom"/>
</dbReference>
<reference evidence="9" key="1">
    <citation type="submission" date="2023-07" db="EMBL/GenBank/DDBJ databases">
        <title>A draft genome of Kazachstania heterogenica Y-27499.</title>
        <authorList>
            <person name="Donic C."/>
            <person name="Kralova J.S."/>
            <person name="Fidel L."/>
            <person name="Ben-Dor S."/>
            <person name="Jung S."/>
        </authorList>
    </citation>
    <scope>NUCLEOTIDE SEQUENCE [LARGE SCALE GENOMIC DNA]</scope>
    <source>
        <strain evidence="9">Y27499</strain>
    </source>
</reference>
<evidence type="ECO:0000256" key="5">
    <source>
        <dbReference type="ARBA" id="ARBA00023242"/>
    </source>
</evidence>
<evidence type="ECO:0000256" key="2">
    <source>
        <dbReference type="ARBA" id="ARBA00007459"/>
    </source>
</evidence>
<protein>
    <recommendedName>
        <fullName evidence="3">Pre-mRNA polyadenylation factor FIP1</fullName>
    </recommendedName>
</protein>
<feature type="compositionally biased region" description="Polar residues" evidence="6">
    <location>
        <begin position="38"/>
        <end position="47"/>
    </location>
</feature>
<gene>
    <name evidence="8" type="ORF">RI543_001032</name>
</gene>
<feature type="domain" description="Pre-mRNA polyadenylation factor Fip1" evidence="7">
    <location>
        <begin position="191"/>
        <end position="233"/>
    </location>
</feature>
<keyword evidence="9" id="KW-1185">Reference proteome</keyword>
<evidence type="ECO:0000313" key="9">
    <source>
        <dbReference type="Proteomes" id="UP001306508"/>
    </source>
</evidence>
<evidence type="ECO:0000256" key="3">
    <source>
        <dbReference type="ARBA" id="ARBA00017404"/>
    </source>
</evidence>
<evidence type="ECO:0000259" key="7">
    <source>
        <dbReference type="Pfam" id="PF05182"/>
    </source>
</evidence>
<evidence type="ECO:0000256" key="6">
    <source>
        <dbReference type="SAM" id="MobiDB-lite"/>
    </source>
</evidence>
<accession>A0AAN7ZT27</accession>
<dbReference type="AlphaFoldDB" id="A0AAN7ZT27"/>
<evidence type="ECO:0000313" key="8">
    <source>
        <dbReference type="EMBL" id="KAK5781484.1"/>
    </source>
</evidence>
<dbReference type="Pfam" id="PF05182">
    <property type="entry name" value="Fip1"/>
    <property type="match status" value="1"/>
</dbReference>
<proteinExistence type="inferred from homology"/>
<keyword evidence="4" id="KW-0507">mRNA processing</keyword>
<keyword evidence="5" id="KW-0539">Nucleus</keyword>
<feature type="region of interest" description="Disordered" evidence="6">
    <location>
        <begin position="1"/>
        <end position="79"/>
    </location>
</feature>
<feature type="compositionally biased region" description="Basic and acidic residues" evidence="6">
    <location>
        <begin position="27"/>
        <end position="37"/>
    </location>
</feature>
<feature type="compositionally biased region" description="Low complexity" evidence="6">
    <location>
        <begin position="48"/>
        <end position="65"/>
    </location>
</feature>
<dbReference type="PANTHER" id="PTHR13484:SF0">
    <property type="entry name" value="PRE-MRNA 3'-END-PROCESSING FACTOR FIP1"/>
    <property type="match status" value="1"/>
</dbReference>
<name>A0AAN7ZT27_9SACH</name>
<comment type="similarity">
    <text evidence="2">Belongs to the FIP1 family.</text>
</comment>
<dbReference type="EMBL" id="JAWIZZ010000035">
    <property type="protein sequence ID" value="KAK5781484.1"/>
    <property type="molecule type" value="Genomic_DNA"/>
</dbReference>